<dbReference type="AlphaFoldDB" id="A0A7C9FNF4"/>
<evidence type="ECO:0000313" key="1">
    <source>
        <dbReference type="EMBL" id="MPR32951.1"/>
    </source>
</evidence>
<organism evidence="1 2">
    <name type="scientific">Salmonirosea aquatica</name>
    <dbReference type="NCBI Taxonomy" id="2654236"/>
    <lineage>
        <taxon>Bacteria</taxon>
        <taxon>Pseudomonadati</taxon>
        <taxon>Bacteroidota</taxon>
        <taxon>Cytophagia</taxon>
        <taxon>Cytophagales</taxon>
        <taxon>Spirosomataceae</taxon>
        <taxon>Salmonirosea</taxon>
    </lineage>
</organism>
<keyword evidence="2" id="KW-1185">Reference proteome</keyword>
<evidence type="ECO:0000313" key="2">
    <source>
        <dbReference type="Proteomes" id="UP000479293"/>
    </source>
</evidence>
<accession>A0A7C9FNF4</accession>
<reference evidence="1 2" key="1">
    <citation type="submission" date="2019-10" db="EMBL/GenBank/DDBJ databases">
        <title>Draft Genome Sequence of Cytophagaceae sp. SJW1-29.</title>
        <authorList>
            <person name="Choi A."/>
        </authorList>
    </citation>
    <scope>NUCLEOTIDE SEQUENCE [LARGE SCALE GENOMIC DNA]</scope>
    <source>
        <strain evidence="1 2">SJW1-29</strain>
    </source>
</reference>
<sequence length="50" mass="5347">MQQIIVLLIFAGALGYLGTRLWKTLRRPATGGCAKGCGCSTPEKPTLQAR</sequence>
<name>A0A7C9FNF4_9BACT</name>
<gene>
    <name evidence="1" type="ORF">GBK04_06160</name>
</gene>
<dbReference type="Pfam" id="PF12669">
    <property type="entry name" value="FeoB_associated"/>
    <property type="match status" value="1"/>
</dbReference>
<dbReference type="Proteomes" id="UP000479293">
    <property type="component" value="Unassembled WGS sequence"/>
</dbReference>
<dbReference type="EMBL" id="WHLY01000002">
    <property type="protein sequence ID" value="MPR32951.1"/>
    <property type="molecule type" value="Genomic_DNA"/>
</dbReference>
<proteinExistence type="predicted"/>
<comment type="caution">
    <text evidence="1">The sequence shown here is derived from an EMBL/GenBank/DDBJ whole genome shotgun (WGS) entry which is preliminary data.</text>
</comment>
<protein>
    <submittedName>
        <fullName evidence="1">FeoB-associated Cys-rich membrane protein</fullName>
    </submittedName>
</protein>